<reference evidence="10" key="1">
    <citation type="journal article" date="2019" name="Int. J. Syst. Evol. Microbiol.">
        <title>The Global Catalogue of Microorganisms (GCM) 10K type strain sequencing project: providing services to taxonomists for standard genome sequencing and annotation.</title>
        <authorList>
            <consortium name="The Broad Institute Genomics Platform"/>
            <consortium name="The Broad Institute Genome Sequencing Center for Infectious Disease"/>
            <person name="Wu L."/>
            <person name="Ma J."/>
        </authorList>
    </citation>
    <scope>NUCLEOTIDE SEQUENCE [LARGE SCALE GENOMIC DNA]</scope>
    <source>
        <strain evidence="10">KCTC 42211</strain>
    </source>
</reference>
<evidence type="ECO:0000256" key="6">
    <source>
        <dbReference type="SAM" id="Phobius"/>
    </source>
</evidence>
<protein>
    <submittedName>
        <fullName evidence="9">RDD family protein</fullName>
    </submittedName>
</protein>
<name>A0ABV7UTU1_9GAMM</name>
<gene>
    <name evidence="9" type="ORF">ACFOM9_09485</name>
</gene>
<feature type="domain" description="GYF" evidence="8">
    <location>
        <begin position="4"/>
        <end position="51"/>
    </location>
</feature>
<dbReference type="SUPFAM" id="SSF55277">
    <property type="entry name" value="GYF domain"/>
    <property type="match status" value="1"/>
</dbReference>
<evidence type="ECO:0000313" key="10">
    <source>
        <dbReference type="Proteomes" id="UP001595724"/>
    </source>
</evidence>
<dbReference type="Proteomes" id="UP001595724">
    <property type="component" value="Unassembled WGS sequence"/>
</dbReference>
<dbReference type="InterPro" id="IPR035445">
    <property type="entry name" value="GYF-like_dom_sf"/>
</dbReference>
<dbReference type="RefSeq" id="WP_386709495.1">
    <property type="nucleotide sequence ID" value="NZ_JBHRYF010000008.1"/>
</dbReference>
<comment type="caution">
    <text evidence="9">The sequence shown here is derived from an EMBL/GenBank/DDBJ whole genome shotgun (WGS) entry which is preliminary data.</text>
</comment>
<evidence type="ECO:0000256" key="5">
    <source>
        <dbReference type="ARBA" id="ARBA00023136"/>
    </source>
</evidence>
<feature type="transmembrane region" description="Helical" evidence="6">
    <location>
        <begin position="131"/>
        <end position="152"/>
    </location>
</feature>
<evidence type="ECO:0000259" key="8">
    <source>
        <dbReference type="Pfam" id="PF14237"/>
    </source>
</evidence>
<keyword evidence="3 6" id="KW-0812">Transmembrane</keyword>
<accession>A0ABV7UTU1</accession>
<evidence type="ECO:0000313" key="9">
    <source>
        <dbReference type="EMBL" id="MFC3660296.1"/>
    </source>
</evidence>
<keyword evidence="4 6" id="KW-1133">Transmembrane helix</keyword>
<dbReference type="PANTHER" id="PTHR36115">
    <property type="entry name" value="PROLINE-RICH ANTIGEN HOMOLOG-RELATED"/>
    <property type="match status" value="1"/>
</dbReference>
<sequence>MTQWYYSDYQRNRHGPVSAEDLATLHANGQLANDTLVWREGLAQWQPWHSVIDDVVGATPARASVATASFATAPADAPADAFAGPYTVAEPRSPYAPPRAPLQRAAEVHLDGEVVYAGFWKRVAANLIDSVIIAVLGAVIGAAIGGLMGAAFGIGGGLDSAGALAIQGVVQLVSLVLTAGYYGWFYASVQQATPGKMAIGIKVVRGDGDGCGFWRGFGRYFAMILSGLALCIGFLMAAFTARKQALHDMICDTVVVDRWAFTAYPDQQREELGTVAIVVLVLGGLLFAALVLVAFAAVAAIAGAGH</sequence>
<dbReference type="InterPro" id="IPR051791">
    <property type="entry name" value="Pra-immunoreactive"/>
</dbReference>
<evidence type="ECO:0000256" key="1">
    <source>
        <dbReference type="ARBA" id="ARBA00004651"/>
    </source>
</evidence>
<proteinExistence type="predicted"/>
<dbReference type="Pfam" id="PF06271">
    <property type="entry name" value="RDD"/>
    <property type="match status" value="1"/>
</dbReference>
<evidence type="ECO:0000256" key="2">
    <source>
        <dbReference type="ARBA" id="ARBA00022475"/>
    </source>
</evidence>
<dbReference type="InterPro" id="IPR025640">
    <property type="entry name" value="GYF_2"/>
</dbReference>
<dbReference type="InterPro" id="IPR010432">
    <property type="entry name" value="RDD"/>
</dbReference>
<feature type="domain" description="RDD" evidence="7">
    <location>
        <begin position="116"/>
        <end position="251"/>
    </location>
</feature>
<keyword evidence="5 6" id="KW-0472">Membrane</keyword>
<dbReference type="PANTHER" id="PTHR36115:SF6">
    <property type="entry name" value="PROLINE-RICH ANTIGEN HOMOLOG"/>
    <property type="match status" value="1"/>
</dbReference>
<dbReference type="Gene3D" id="3.30.1490.40">
    <property type="match status" value="1"/>
</dbReference>
<feature type="transmembrane region" description="Helical" evidence="6">
    <location>
        <begin position="164"/>
        <end position="187"/>
    </location>
</feature>
<keyword evidence="10" id="KW-1185">Reference proteome</keyword>
<feature type="transmembrane region" description="Helical" evidence="6">
    <location>
        <begin position="220"/>
        <end position="239"/>
    </location>
</feature>
<dbReference type="Pfam" id="PF14237">
    <property type="entry name" value="GYF_2"/>
    <property type="match status" value="1"/>
</dbReference>
<evidence type="ECO:0000256" key="4">
    <source>
        <dbReference type="ARBA" id="ARBA00022989"/>
    </source>
</evidence>
<evidence type="ECO:0000259" key="7">
    <source>
        <dbReference type="Pfam" id="PF06271"/>
    </source>
</evidence>
<feature type="transmembrane region" description="Helical" evidence="6">
    <location>
        <begin position="275"/>
        <end position="302"/>
    </location>
</feature>
<dbReference type="EMBL" id="JBHRYF010000008">
    <property type="protein sequence ID" value="MFC3660296.1"/>
    <property type="molecule type" value="Genomic_DNA"/>
</dbReference>
<keyword evidence="2" id="KW-1003">Cell membrane</keyword>
<evidence type="ECO:0000256" key="3">
    <source>
        <dbReference type="ARBA" id="ARBA00022692"/>
    </source>
</evidence>
<organism evidence="9 10">
    <name type="scientific">Luteimonas notoginsengisoli</name>
    <dbReference type="NCBI Taxonomy" id="1578200"/>
    <lineage>
        <taxon>Bacteria</taxon>
        <taxon>Pseudomonadati</taxon>
        <taxon>Pseudomonadota</taxon>
        <taxon>Gammaproteobacteria</taxon>
        <taxon>Lysobacterales</taxon>
        <taxon>Lysobacteraceae</taxon>
        <taxon>Luteimonas</taxon>
    </lineage>
</organism>
<comment type="subcellular location">
    <subcellularLocation>
        <location evidence="1">Cell membrane</location>
        <topology evidence="1">Multi-pass membrane protein</topology>
    </subcellularLocation>
</comment>